<dbReference type="SUPFAM" id="SSF51735">
    <property type="entry name" value="NAD(P)-binding Rossmann-fold domains"/>
    <property type="match status" value="1"/>
</dbReference>
<dbReference type="AlphaFoldDB" id="A0A1G7IK94"/>
<organism evidence="2 3">
    <name type="scientific">Terriglobus roseus</name>
    <dbReference type="NCBI Taxonomy" id="392734"/>
    <lineage>
        <taxon>Bacteria</taxon>
        <taxon>Pseudomonadati</taxon>
        <taxon>Acidobacteriota</taxon>
        <taxon>Terriglobia</taxon>
        <taxon>Terriglobales</taxon>
        <taxon>Acidobacteriaceae</taxon>
        <taxon>Terriglobus</taxon>
    </lineage>
</organism>
<evidence type="ECO:0000313" key="2">
    <source>
        <dbReference type="EMBL" id="SDF12978.1"/>
    </source>
</evidence>
<keyword evidence="3" id="KW-1185">Reference proteome</keyword>
<dbReference type="Gene3D" id="3.40.50.720">
    <property type="entry name" value="NAD(P)-binding Rossmann-like Domain"/>
    <property type="match status" value="1"/>
</dbReference>
<dbReference type="InterPro" id="IPR003781">
    <property type="entry name" value="CoA-bd"/>
</dbReference>
<reference evidence="2 3" key="1">
    <citation type="submission" date="2016-10" db="EMBL/GenBank/DDBJ databases">
        <authorList>
            <person name="de Groot N.N."/>
        </authorList>
    </citation>
    <scope>NUCLEOTIDE SEQUENCE [LARGE SCALE GENOMIC DNA]</scope>
    <source>
        <strain evidence="2 3">GAS232</strain>
    </source>
</reference>
<proteinExistence type="predicted"/>
<dbReference type="PANTHER" id="PTHR33303:SF2">
    <property type="entry name" value="COA-BINDING DOMAIN-CONTAINING PROTEIN"/>
    <property type="match status" value="1"/>
</dbReference>
<dbReference type="EMBL" id="LT629690">
    <property type="protein sequence ID" value="SDF12978.1"/>
    <property type="molecule type" value="Genomic_DNA"/>
</dbReference>
<name>A0A1G7IK94_9BACT</name>
<accession>A0A1G7IK94</accession>
<dbReference type="InterPro" id="IPR036291">
    <property type="entry name" value="NAD(P)-bd_dom_sf"/>
</dbReference>
<gene>
    <name evidence="2" type="ORF">SAMN05444167_1478</name>
</gene>
<evidence type="ECO:0000259" key="1">
    <source>
        <dbReference type="SMART" id="SM00881"/>
    </source>
</evidence>
<dbReference type="Pfam" id="PF13380">
    <property type="entry name" value="CoA_binding_2"/>
    <property type="match status" value="1"/>
</dbReference>
<evidence type="ECO:0000313" key="3">
    <source>
        <dbReference type="Proteomes" id="UP000182427"/>
    </source>
</evidence>
<protein>
    <recommendedName>
        <fullName evidence="1">CoA-binding domain-containing protein</fullName>
    </recommendedName>
</protein>
<dbReference type="Proteomes" id="UP000182427">
    <property type="component" value="Chromosome I"/>
</dbReference>
<dbReference type="PANTHER" id="PTHR33303">
    <property type="entry name" value="CYTOPLASMIC PROTEIN-RELATED"/>
    <property type="match status" value="1"/>
</dbReference>
<feature type="domain" description="CoA-binding" evidence="1">
    <location>
        <begin position="1"/>
        <end position="91"/>
    </location>
</feature>
<dbReference type="SMART" id="SM00881">
    <property type="entry name" value="CoA_binding"/>
    <property type="match status" value="1"/>
</dbReference>
<sequence length="122" mass="13381">MAKTIAVVGLSDDPTKASHFVSAYMQRAGKKILPVNPAVTSVLGETSYASLSELPEKPDVVNVFRLPRAIPAIVDEMITLGLKALWVQQGIRNEEAARKAEAAGIHVVMDRCIMVEHRMRTR</sequence>